<dbReference type="OrthoDB" id="2498644at2"/>
<dbReference type="EMBL" id="RXHU01000015">
    <property type="protein sequence ID" value="RTE10619.1"/>
    <property type="molecule type" value="Genomic_DNA"/>
</dbReference>
<feature type="chain" id="PRO_5039058391" evidence="6">
    <location>
        <begin position="25"/>
        <end position="518"/>
    </location>
</feature>
<evidence type="ECO:0000256" key="6">
    <source>
        <dbReference type="SAM" id="SignalP"/>
    </source>
</evidence>
<dbReference type="CDD" id="cd13580">
    <property type="entry name" value="PBP2_AlgQ_like_1"/>
    <property type="match status" value="1"/>
</dbReference>
<reference evidence="7 8" key="1">
    <citation type="submission" date="2018-12" db="EMBL/GenBank/DDBJ databases">
        <title>Bacillus ochoae sp. nov., Paenibacillus whitsoniae sp. nov., Paenibacillus spiritus sp. nov. Isolated from the Mars Exploration Rover during spacecraft assembly.</title>
        <authorList>
            <person name="Seuylemezian A."/>
            <person name="Vaishampayan P."/>
        </authorList>
    </citation>
    <scope>NUCLEOTIDE SEQUENCE [LARGE SCALE GENOMIC DNA]</scope>
    <source>
        <strain evidence="7 8">MER 54</strain>
    </source>
</reference>
<comment type="caution">
    <text evidence="7">The sequence shown here is derived from an EMBL/GenBank/DDBJ whole genome shotgun (WGS) entry which is preliminary data.</text>
</comment>
<evidence type="ECO:0000256" key="2">
    <source>
        <dbReference type="ARBA" id="ARBA00022729"/>
    </source>
</evidence>
<evidence type="ECO:0000256" key="3">
    <source>
        <dbReference type="ARBA" id="ARBA00023136"/>
    </source>
</evidence>
<dbReference type="PROSITE" id="PS51257">
    <property type="entry name" value="PROKAR_LIPOPROTEIN"/>
    <property type="match status" value="1"/>
</dbReference>
<evidence type="ECO:0000256" key="1">
    <source>
        <dbReference type="ARBA" id="ARBA00022475"/>
    </source>
</evidence>
<dbReference type="Pfam" id="PF01547">
    <property type="entry name" value="SBP_bac_1"/>
    <property type="match status" value="1"/>
</dbReference>
<dbReference type="SUPFAM" id="SSF53850">
    <property type="entry name" value="Periplasmic binding protein-like II"/>
    <property type="match status" value="1"/>
</dbReference>
<dbReference type="Gene3D" id="3.40.190.10">
    <property type="entry name" value="Periplasmic binding protein-like II"/>
    <property type="match status" value="2"/>
</dbReference>
<protein>
    <submittedName>
        <fullName evidence="7">Extracellular solute-binding protein</fullName>
    </submittedName>
</protein>
<organism evidence="7 8">
    <name type="scientific">Paenibacillus whitsoniae</name>
    <dbReference type="NCBI Taxonomy" id="2496558"/>
    <lineage>
        <taxon>Bacteria</taxon>
        <taxon>Bacillati</taxon>
        <taxon>Bacillota</taxon>
        <taxon>Bacilli</taxon>
        <taxon>Bacillales</taxon>
        <taxon>Paenibacillaceae</taxon>
        <taxon>Paenibacillus</taxon>
    </lineage>
</organism>
<name>A0A430JHU5_9BACL</name>
<sequence>MLKKNKKLMLVTLTAVLSASSLVACSSGSSTSSSAPAATGAAATAAATPAGPKPELKSLQIWQKDDYNTYPVAKYLEQATGYKVQYDMLPQDKPQDKLNILIASGEPYDAVTTAGTTDFKALYSDYARKGALIDLGPLIDKYGPNIKAAIDPEALEAAKVDGKLYAIPTRTLSFVATSLYIRQDWLDKVGMKAPTTLDELVAVLKAFKEKDPGGNGDKNIPLTINGDSAFIANIAGAFGLPNFWNDVNGKLTPRVLDPAYKDYVAFTSDLFKQGLIDKEFAANKDATAKEKFTSGKAGMIMMNWSDVPAIADALTKNIPTAKAAFIPALKGKDGKMGLSAAKGFDRITYIPKSSKHPEDAIKWMNAKLEKDTFRTMAIGEENKHYTFKDGQYTPIQPIFTDERNQANNFLTGTDDKNYPTYWQARVRKDMRLFEAWDFMNGKAPAEAKVVDLLGYAPYMQEFSKNFQTLNTMSNEFTTKLIFGAEQISNLDTFIAKFKSSGGDASFKEVNEWYAKVKK</sequence>
<dbReference type="AlphaFoldDB" id="A0A430JHU5"/>
<proteinExistence type="predicted"/>
<keyword evidence="3" id="KW-0472">Membrane</keyword>
<dbReference type="InterPro" id="IPR050490">
    <property type="entry name" value="Bact_solute-bd_prot1"/>
</dbReference>
<evidence type="ECO:0000313" key="7">
    <source>
        <dbReference type="EMBL" id="RTE10619.1"/>
    </source>
</evidence>
<evidence type="ECO:0000256" key="4">
    <source>
        <dbReference type="ARBA" id="ARBA00023139"/>
    </source>
</evidence>
<dbReference type="RefSeq" id="WP_126140082.1">
    <property type="nucleotide sequence ID" value="NZ_RXHU01000015.1"/>
</dbReference>
<dbReference type="Proteomes" id="UP000276128">
    <property type="component" value="Unassembled WGS sequence"/>
</dbReference>
<keyword evidence="2 6" id="KW-0732">Signal</keyword>
<keyword evidence="8" id="KW-1185">Reference proteome</keyword>
<feature type="signal peptide" evidence="6">
    <location>
        <begin position="1"/>
        <end position="24"/>
    </location>
</feature>
<dbReference type="InterPro" id="IPR006059">
    <property type="entry name" value="SBP"/>
</dbReference>
<dbReference type="PANTHER" id="PTHR43649:SF33">
    <property type="entry name" value="POLYGALACTURONAN_RHAMNOGALACTURONAN-BINDING PROTEIN YTCQ"/>
    <property type="match status" value="1"/>
</dbReference>
<gene>
    <name evidence="7" type="ORF">EJQ19_04910</name>
</gene>
<evidence type="ECO:0000256" key="5">
    <source>
        <dbReference type="ARBA" id="ARBA00023288"/>
    </source>
</evidence>
<evidence type="ECO:0000313" key="8">
    <source>
        <dbReference type="Proteomes" id="UP000276128"/>
    </source>
</evidence>
<keyword evidence="1" id="KW-1003">Cell membrane</keyword>
<accession>A0A430JHU5</accession>
<keyword evidence="5" id="KW-0449">Lipoprotein</keyword>
<dbReference type="PANTHER" id="PTHR43649">
    <property type="entry name" value="ARABINOSE-BINDING PROTEIN-RELATED"/>
    <property type="match status" value="1"/>
</dbReference>
<keyword evidence="4" id="KW-0564">Palmitate</keyword>